<proteinExistence type="predicted"/>
<name>A0A857ETN8_9GAMM</name>
<dbReference type="AlphaFoldDB" id="A0A857ETN8"/>
<evidence type="ECO:0000313" key="2">
    <source>
        <dbReference type="Proteomes" id="UP000464402"/>
    </source>
</evidence>
<keyword evidence="2" id="KW-1185">Reference proteome</keyword>
<dbReference type="Proteomes" id="UP000464402">
    <property type="component" value="Chromosome"/>
</dbReference>
<protein>
    <submittedName>
        <fullName evidence="1">Uncharacterized protein</fullName>
    </submittedName>
</protein>
<sequence>MIRPVLSSLVVKGVYNFTRWVIVVFQFLLMVPDTKLLQSVVCTGMALDRWGLATYNRPTRSSLYKTIVFIKLRCLCARAPKT</sequence>
<dbReference type="KEGG" id="yca:F0T03_00515"/>
<organism evidence="1 2">
    <name type="scientific">Yersinia canariae</name>
    <dbReference type="NCBI Taxonomy" id="2607663"/>
    <lineage>
        <taxon>Bacteria</taxon>
        <taxon>Pseudomonadati</taxon>
        <taxon>Pseudomonadota</taxon>
        <taxon>Gammaproteobacteria</taxon>
        <taxon>Enterobacterales</taxon>
        <taxon>Yersiniaceae</taxon>
        <taxon>Yersinia</taxon>
    </lineage>
</organism>
<accession>A0A857ETN8</accession>
<gene>
    <name evidence="1" type="ORF">F0T03_00515</name>
</gene>
<dbReference type="EMBL" id="CP043727">
    <property type="protein sequence ID" value="QHB30838.1"/>
    <property type="molecule type" value="Genomic_DNA"/>
</dbReference>
<reference evidence="2" key="1">
    <citation type="submission" date="2019-09" db="EMBL/GenBank/DDBJ databases">
        <title>Yersinia canariae sp. nov., isolated from a human yersiniosis case.</title>
        <authorList>
            <person name="Nguyen S.V."/>
            <person name="Greig D."/>
            <person name="Hurley D."/>
            <person name="Cao Y."/>
            <person name="McCabe E."/>
            <person name="Mitchell M."/>
            <person name="Jenkins C."/>
            <person name="Fanning S."/>
        </authorList>
    </citation>
    <scope>NUCLEOTIDE SEQUENCE [LARGE SCALE GENOMIC DNA]</scope>
    <source>
        <strain evidence="2">NCTC 14382</strain>
    </source>
</reference>
<evidence type="ECO:0000313" key="1">
    <source>
        <dbReference type="EMBL" id="QHB30838.1"/>
    </source>
</evidence>